<accession>A0AB38HSM5</accession>
<dbReference type="RefSeq" id="WP_130817802.1">
    <property type="nucleotide sequence ID" value="NZ_SIMR01000010.1"/>
</dbReference>
<dbReference type="AlphaFoldDB" id="A0AB38HSM5"/>
<sequence length="102" mass="11412">MSSSSGETTIFLVLFQSDINRGHMCNYDDIQRELQRLGNNIVEFRTGTWFFESQFSADKISTELRDKLSGAEALFIAALGSDIAHFGLLPVFKHGMLGLTHI</sequence>
<organism evidence="1 2">
    <name type="scientific">Rhizobium ruizarguesonis</name>
    <dbReference type="NCBI Taxonomy" id="2081791"/>
    <lineage>
        <taxon>Bacteria</taxon>
        <taxon>Pseudomonadati</taxon>
        <taxon>Pseudomonadota</taxon>
        <taxon>Alphaproteobacteria</taxon>
        <taxon>Hyphomicrobiales</taxon>
        <taxon>Rhizobiaceae</taxon>
        <taxon>Rhizobium/Agrobacterium group</taxon>
        <taxon>Rhizobium</taxon>
    </lineage>
</organism>
<dbReference type="EMBL" id="SIMR01000010">
    <property type="protein sequence ID" value="TBC01460.1"/>
    <property type="molecule type" value="Genomic_DNA"/>
</dbReference>
<protein>
    <submittedName>
        <fullName evidence="1">Uncharacterized protein</fullName>
    </submittedName>
</protein>
<reference evidence="1 2" key="1">
    <citation type="submission" date="2019-02" db="EMBL/GenBank/DDBJ databases">
        <title>The genomic architecture of introgression among sibling species of bacteria.</title>
        <authorList>
            <person name="Cavassim M.I.A."/>
            <person name="Moeskjaer S."/>
            <person name="Moslemi C."/>
            <person name="Fields B."/>
            <person name="Bachmann A."/>
            <person name="Vilhjalmsson B."/>
            <person name="Schierup M.H."/>
            <person name="Young J.P.W."/>
            <person name="Andersen S.U."/>
        </authorList>
    </citation>
    <scope>NUCLEOTIDE SEQUENCE [LARGE SCALE GENOMIC DNA]</scope>
    <source>
        <strain evidence="1 2">SM92</strain>
    </source>
</reference>
<name>A0AB38HSM5_9HYPH</name>
<dbReference type="Proteomes" id="UP000294215">
    <property type="component" value="Unassembled WGS sequence"/>
</dbReference>
<comment type="caution">
    <text evidence="1">The sequence shown here is derived from an EMBL/GenBank/DDBJ whole genome shotgun (WGS) entry which is preliminary data.</text>
</comment>
<evidence type="ECO:0000313" key="1">
    <source>
        <dbReference type="EMBL" id="TBC01460.1"/>
    </source>
</evidence>
<evidence type="ECO:0000313" key="2">
    <source>
        <dbReference type="Proteomes" id="UP000294215"/>
    </source>
</evidence>
<proteinExistence type="predicted"/>
<gene>
    <name evidence="1" type="ORF">ELH40_38485</name>
</gene>